<dbReference type="AlphaFoldDB" id="A0A7R8HCD8"/>
<accession>A0A7R8HCD8</accession>
<dbReference type="PANTHER" id="PTHR22826:SF106">
    <property type="entry name" value="TRIO, ISOFORM A"/>
    <property type="match status" value="1"/>
</dbReference>
<dbReference type="EMBL" id="HG994586">
    <property type="protein sequence ID" value="CAF3000069.1"/>
    <property type="molecule type" value="Genomic_DNA"/>
</dbReference>
<feature type="compositionally biased region" description="Polar residues" evidence="2">
    <location>
        <begin position="78"/>
        <end position="90"/>
    </location>
</feature>
<dbReference type="PANTHER" id="PTHR22826">
    <property type="entry name" value="RHO GUANINE EXCHANGE FACTOR-RELATED"/>
    <property type="match status" value="1"/>
</dbReference>
<sequence>MSAILPLRKKLSLSMNILFITRCKVMADVESVKNRKNETRKQGRYKTISGILKTVTGISHFRHKNGEPVRSRSFEKIPSTQSDSETPNETTISNIERKDISHIKKKEFKRRHSEFSISTSARPRQPSITIKELDDNMRKMSYNKAKKKLKELLDTEIRYVENELHLILFSMVVILIIFANIKDIYDFHSRTFLPELKAAVDDPITLKNLFEDRKDSFKYKYGRYCVNKPLSEEKLMEHKLFFDDISKLMEKAEQFEKARQINEAIVIASGMANYVNDMMIVGRIDGFYGDVTKHGLLLKRGVESIVICTDEDKYKEVNVNTIPELKYWHHYPMNKLIIAEISDENNTFELKNDLTDLRNEDDDNEKYDDTDEVDNKENDHCIIFKCEDEESRNSWYREFNLHKSYLSNFADALSNPVM</sequence>
<reference evidence="3" key="1">
    <citation type="submission" date="2021-02" db="EMBL/GenBank/DDBJ databases">
        <authorList>
            <person name="Bekaert M."/>
        </authorList>
    </citation>
    <scope>NUCLEOTIDE SEQUENCE</scope>
    <source>
        <strain evidence="3">IoA-00</strain>
    </source>
</reference>
<protein>
    <submittedName>
        <fullName evidence="3">MCF2</fullName>
    </submittedName>
</protein>
<feature type="region of interest" description="Disordered" evidence="2">
    <location>
        <begin position="63"/>
        <end position="90"/>
    </location>
</feature>
<dbReference type="Pfam" id="PF00621">
    <property type="entry name" value="RhoGEF"/>
    <property type="match status" value="1"/>
</dbReference>
<proteinExistence type="predicted"/>
<evidence type="ECO:0000256" key="2">
    <source>
        <dbReference type="SAM" id="MobiDB-lite"/>
    </source>
</evidence>
<dbReference type="OrthoDB" id="10256089at2759"/>
<evidence type="ECO:0000313" key="3">
    <source>
        <dbReference type="EMBL" id="CAF3000069.1"/>
    </source>
</evidence>
<dbReference type="InterPro" id="IPR035899">
    <property type="entry name" value="DBL_dom_sf"/>
</dbReference>
<dbReference type="Gene3D" id="1.20.900.10">
    <property type="entry name" value="Dbl homology (DH) domain"/>
    <property type="match status" value="1"/>
</dbReference>
<gene>
    <name evidence="3" type="ORF">LSAA_13193</name>
</gene>
<dbReference type="GO" id="GO:0005737">
    <property type="term" value="C:cytoplasm"/>
    <property type="evidence" value="ECO:0007669"/>
    <property type="project" value="TreeGrafter"/>
</dbReference>
<dbReference type="InterPro" id="IPR000219">
    <property type="entry name" value="DH_dom"/>
</dbReference>
<evidence type="ECO:0000313" key="4">
    <source>
        <dbReference type="Proteomes" id="UP000675881"/>
    </source>
</evidence>
<name>A0A7R8HCD8_LEPSM</name>
<dbReference type="GO" id="GO:0005085">
    <property type="term" value="F:guanyl-nucleotide exchange factor activity"/>
    <property type="evidence" value="ECO:0007669"/>
    <property type="project" value="UniProtKB-KW"/>
</dbReference>
<dbReference type="GO" id="GO:0019898">
    <property type="term" value="C:extrinsic component of membrane"/>
    <property type="evidence" value="ECO:0007669"/>
    <property type="project" value="TreeGrafter"/>
</dbReference>
<organism evidence="3 4">
    <name type="scientific">Lepeophtheirus salmonis</name>
    <name type="common">Salmon louse</name>
    <name type="synonym">Caligus salmonis</name>
    <dbReference type="NCBI Taxonomy" id="72036"/>
    <lineage>
        <taxon>Eukaryota</taxon>
        <taxon>Metazoa</taxon>
        <taxon>Ecdysozoa</taxon>
        <taxon>Arthropoda</taxon>
        <taxon>Crustacea</taxon>
        <taxon>Multicrustacea</taxon>
        <taxon>Hexanauplia</taxon>
        <taxon>Copepoda</taxon>
        <taxon>Siphonostomatoida</taxon>
        <taxon>Caligidae</taxon>
        <taxon>Lepeophtheirus</taxon>
    </lineage>
</organism>
<dbReference type="InterPro" id="IPR051336">
    <property type="entry name" value="RhoGEF_Guanine_NuclExch_SF"/>
</dbReference>
<evidence type="ECO:0000256" key="1">
    <source>
        <dbReference type="ARBA" id="ARBA00022658"/>
    </source>
</evidence>
<dbReference type="Proteomes" id="UP000675881">
    <property type="component" value="Chromosome 7"/>
</dbReference>
<keyword evidence="1" id="KW-0344">Guanine-nucleotide releasing factor</keyword>
<dbReference type="PROSITE" id="PS50010">
    <property type="entry name" value="DH_2"/>
    <property type="match status" value="1"/>
</dbReference>
<dbReference type="SUPFAM" id="SSF48065">
    <property type="entry name" value="DBL homology domain (DH-domain)"/>
    <property type="match status" value="1"/>
</dbReference>
<feature type="compositionally biased region" description="Basic and acidic residues" evidence="2">
    <location>
        <begin position="64"/>
        <end position="75"/>
    </location>
</feature>
<dbReference type="SMART" id="SM00325">
    <property type="entry name" value="RhoGEF"/>
    <property type="match status" value="1"/>
</dbReference>
<keyword evidence="4" id="KW-1185">Reference proteome</keyword>